<feature type="compositionally biased region" description="Low complexity" evidence="2">
    <location>
        <begin position="137"/>
        <end position="151"/>
    </location>
</feature>
<evidence type="ECO:0000256" key="2">
    <source>
        <dbReference type="SAM" id="MobiDB-lite"/>
    </source>
</evidence>
<evidence type="ECO:0000313" key="3">
    <source>
        <dbReference type="EMBL" id="GKV31316.1"/>
    </source>
</evidence>
<reference evidence="3 4" key="1">
    <citation type="journal article" date="2021" name="Commun. Biol.">
        <title>The genome of Shorea leprosula (Dipterocarpaceae) highlights the ecological relevance of drought in aseasonal tropical rainforests.</title>
        <authorList>
            <person name="Ng K.K.S."/>
            <person name="Kobayashi M.J."/>
            <person name="Fawcett J.A."/>
            <person name="Hatakeyama M."/>
            <person name="Paape T."/>
            <person name="Ng C.H."/>
            <person name="Ang C.C."/>
            <person name="Tnah L.H."/>
            <person name="Lee C.T."/>
            <person name="Nishiyama T."/>
            <person name="Sese J."/>
            <person name="O'Brien M.J."/>
            <person name="Copetti D."/>
            <person name="Mohd Noor M.I."/>
            <person name="Ong R.C."/>
            <person name="Putra M."/>
            <person name="Sireger I.Z."/>
            <person name="Indrioko S."/>
            <person name="Kosugi Y."/>
            <person name="Izuno A."/>
            <person name="Isagi Y."/>
            <person name="Lee S.L."/>
            <person name="Shimizu K.K."/>
        </authorList>
    </citation>
    <scope>NUCLEOTIDE SEQUENCE [LARGE SCALE GENOMIC DNA]</scope>
    <source>
        <strain evidence="3">214</strain>
    </source>
</reference>
<dbReference type="EMBL" id="BPVZ01000090">
    <property type="protein sequence ID" value="GKV31316.1"/>
    <property type="molecule type" value="Genomic_DNA"/>
</dbReference>
<feature type="region of interest" description="Disordered" evidence="2">
    <location>
        <begin position="121"/>
        <end position="165"/>
    </location>
</feature>
<dbReference type="GO" id="GO:0030552">
    <property type="term" value="F:cAMP binding"/>
    <property type="evidence" value="ECO:0007669"/>
    <property type="project" value="UniProtKB-KW"/>
</dbReference>
<sequence length="180" mass="20432">MKLEEMRLATREINQWKPFKKLSPKLKEEVHEYQRRITSLQSSSNEIACLQSGDFCGKELVEWVQDPNPRHLPVSSRSIQALTKVEAFALQARDMKRNWDAIHIQAAARILSALRKRRRKKQLNSQSVNAKAVKNLSRSSGSPSNGSKYSNESSTSQPDASRFQARSPALLEAQSVIEEQ</sequence>
<proteinExistence type="predicted"/>
<keyword evidence="1" id="KW-0813">Transport</keyword>
<dbReference type="PANTHER" id="PTHR45651:SF5">
    <property type="entry name" value="CYCLIC NUCLEOTIDE-GATED ION CHANNEL 1"/>
    <property type="match status" value="1"/>
</dbReference>
<protein>
    <submittedName>
        <fullName evidence="3">Uncharacterized protein</fullName>
    </submittedName>
</protein>
<keyword evidence="1" id="KW-0406">Ion transport</keyword>
<name>A0AAV5L2Z6_9ROSI</name>
<dbReference type="InterPro" id="IPR014710">
    <property type="entry name" value="RmlC-like_jellyroll"/>
</dbReference>
<evidence type="ECO:0000313" key="4">
    <source>
        <dbReference type="Proteomes" id="UP001054252"/>
    </source>
</evidence>
<accession>A0AAV5L2Z6</accession>
<dbReference type="GO" id="GO:0034220">
    <property type="term" value="P:monoatomic ion transmembrane transport"/>
    <property type="evidence" value="ECO:0007669"/>
    <property type="project" value="UniProtKB-KW"/>
</dbReference>
<gene>
    <name evidence="3" type="ORF">SLEP1_g40016</name>
</gene>
<keyword evidence="1" id="KW-0407">Ion channel</keyword>
<evidence type="ECO:0000256" key="1">
    <source>
        <dbReference type="ARBA" id="ARBA00023303"/>
    </source>
</evidence>
<dbReference type="Gene3D" id="2.60.120.10">
    <property type="entry name" value="Jelly Rolls"/>
    <property type="match status" value="1"/>
</dbReference>
<keyword evidence="4" id="KW-1185">Reference proteome</keyword>
<comment type="caution">
    <text evidence="3">The sequence shown here is derived from an EMBL/GenBank/DDBJ whole genome shotgun (WGS) entry which is preliminary data.</text>
</comment>
<dbReference type="AlphaFoldDB" id="A0AAV5L2Z6"/>
<organism evidence="3 4">
    <name type="scientific">Rubroshorea leprosula</name>
    <dbReference type="NCBI Taxonomy" id="152421"/>
    <lineage>
        <taxon>Eukaryota</taxon>
        <taxon>Viridiplantae</taxon>
        <taxon>Streptophyta</taxon>
        <taxon>Embryophyta</taxon>
        <taxon>Tracheophyta</taxon>
        <taxon>Spermatophyta</taxon>
        <taxon>Magnoliopsida</taxon>
        <taxon>eudicotyledons</taxon>
        <taxon>Gunneridae</taxon>
        <taxon>Pentapetalae</taxon>
        <taxon>rosids</taxon>
        <taxon>malvids</taxon>
        <taxon>Malvales</taxon>
        <taxon>Dipterocarpaceae</taxon>
        <taxon>Rubroshorea</taxon>
    </lineage>
</organism>
<dbReference type="Proteomes" id="UP001054252">
    <property type="component" value="Unassembled WGS sequence"/>
</dbReference>
<dbReference type="GO" id="GO:0016020">
    <property type="term" value="C:membrane"/>
    <property type="evidence" value="ECO:0007669"/>
    <property type="project" value="UniProtKB-SubCell"/>
</dbReference>
<dbReference type="PANTHER" id="PTHR45651">
    <property type="entry name" value="CYCLIC NUCLEOTIDE-GATED ION CHANNEL 15-RELATED-RELATED"/>
    <property type="match status" value="1"/>
</dbReference>